<feature type="compositionally biased region" description="Acidic residues" evidence="1">
    <location>
        <begin position="210"/>
        <end position="223"/>
    </location>
</feature>
<dbReference type="STRING" id="218851.A0A2G5DEJ9"/>
<name>A0A2G5DEJ9_AQUCA</name>
<reference evidence="2 3" key="1">
    <citation type="submission" date="2017-09" db="EMBL/GenBank/DDBJ databases">
        <title>WGS assembly of Aquilegia coerulea Goldsmith.</title>
        <authorList>
            <person name="Hodges S."/>
            <person name="Kramer E."/>
            <person name="Nordborg M."/>
            <person name="Tomkins J."/>
            <person name="Borevitz J."/>
            <person name="Derieg N."/>
            <person name="Yan J."/>
            <person name="Mihaltcheva S."/>
            <person name="Hayes R.D."/>
            <person name="Rokhsar D."/>
        </authorList>
    </citation>
    <scope>NUCLEOTIDE SEQUENCE [LARGE SCALE GENOMIC DNA]</scope>
    <source>
        <strain evidence="3">cv. Goldsmith</strain>
    </source>
</reference>
<feature type="compositionally biased region" description="Basic residues" evidence="1">
    <location>
        <begin position="32"/>
        <end position="44"/>
    </location>
</feature>
<evidence type="ECO:0000313" key="2">
    <source>
        <dbReference type="EMBL" id="PIA41936.1"/>
    </source>
</evidence>
<feature type="region of interest" description="Disordered" evidence="1">
    <location>
        <begin position="293"/>
        <end position="317"/>
    </location>
</feature>
<dbReference type="InParanoid" id="A0A2G5DEJ9"/>
<feature type="region of interest" description="Disordered" evidence="1">
    <location>
        <begin position="135"/>
        <end position="196"/>
    </location>
</feature>
<organism evidence="2 3">
    <name type="scientific">Aquilegia coerulea</name>
    <name type="common">Rocky mountain columbine</name>
    <dbReference type="NCBI Taxonomy" id="218851"/>
    <lineage>
        <taxon>Eukaryota</taxon>
        <taxon>Viridiplantae</taxon>
        <taxon>Streptophyta</taxon>
        <taxon>Embryophyta</taxon>
        <taxon>Tracheophyta</taxon>
        <taxon>Spermatophyta</taxon>
        <taxon>Magnoliopsida</taxon>
        <taxon>Ranunculales</taxon>
        <taxon>Ranunculaceae</taxon>
        <taxon>Thalictroideae</taxon>
        <taxon>Aquilegia</taxon>
    </lineage>
</organism>
<feature type="compositionally biased region" description="Basic and acidic residues" evidence="1">
    <location>
        <begin position="135"/>
        <end position="177"/>
    </location>
</feature>
<accession>A0A2G5DEJ9</accession>
<protein>
    <submittedName>
        <fullName evidence="2">Uncharacterized protein</fullName>
    </submittedName>
</protein>
<proteinExistence type="predicted"/>
<dbReference type="OrthoDB" id="1903040at2759"/>
<dbReference type="AlphaFoldDB" id="A0A2G5DEJ9"/>
<keyword evidence="3" id="KW-1185">Reference proteome</keyword>
<dbReference type="EMBL" id="KZ305038">
    <property type="protein sequence ID" value="PIA41936.1"/>
    <property type="molecule type" value="Genomic_DNA"/>
</dbReference>
<feature type="region of interest" description="Disordered" evidence="1">
    <location>
        <begin position="208"/>
        <end position="269"/>
    </location>
</feature>
<feature type="compositionally biased region" description="Basic and acidic residues" evidence="1">
    <location>
        <begin position="227"/>
        <end position="248"/>
    </location>
</feature>
<feature type="region of interest" description="Disordered" evidence="1">
    <location>
        <begin position="1"/>
        <end position="54"/>
    </location>
</feature>
<evidence type="ECO:0000313" key="3">
    <source>
        <dbReference type="Proteomes" id="UP000230069"/>
    </source>
</evidence>
<gene>
    <name evidence="2" type="ORF">AQUCO_02100049v1</name>
</gene>
<evidence type="ECO:0000256" key="1">
    <source>
        <dbReference type="SAM" id="MobiDB-lite"/>
    </source>
</evidence>
<sequence>MGCGVSRPVIDDDAPPPAGLSPIRRRIEEIKRSRKVHKRSKSHLSSKELLHDNSVVDEDEDYIDGCSRKSGVSCRLESIEEVENQGTPSKHNHNHLVEKKELIMKESSSVAAENVVVYNNVNVVVYSNNVNVVAEKKKEEQPEEDKQHHYVHQQDKQHHVQQEKQDVEKVEKEKQDQEETLDDGLEDGYGSDIFPGSPSFREYCVFSADKDDDDDDDEEEEEVVVVVRKDGSHGDGEKREETNQRDESNESSEGSVTTVLVKKGHKGRKFKRILPKGGQAAVKNLMNVRSCYTPPCSNFQNRNHHNNPARLPPPTSA</sequence>
<dbReference type="Proteomes" id="UP000230069">
    <property type="component" value="Unassembled WGS sequence"/>
</dbReference>